<keyword evidence="6" id="KW-1015">Disulfide bond</keyword>
<dbReference type="InterPro" id="IPR009003">
    <property type="entry name" value="Peptidase_S1_PA"/>
</dbReference>
<dbReference type="SUPFAM" id="SSF50494">
    <property type="entry name" value="Trypsin-like serine proteases"/>
    <property type="match status" value="1"/>
</dbReference>
<dbReference type="AlphaFoldDB" id="A0AAN9TM97"/>
<gene>
    <name evidence="9" type="ORF">V9T40_008708</name>
</gene>
<dbReference type="PROSITE" id="PS50240">
    <property type="entry name" value="TRYPSIN_DOM"/>
    <property type="match status" value="1"/>
</dbReference>
<dbReference type="InterPro" id="IPR043504">
    <property type="entry name" value="Peptidase_S1_PA_chymotrypsin"/>
</dbReference>
<dbReference type="PANTHER" id="PTHR24252">
    <property type="entry name" value="ACROSIN-RELATED"/>
    <property type="match status" value="1"/>
</dbReference>
<organism evidence="9 10">
    <name type="scientific">Parthenolecanium corni</name>
    <dbReference type="NCBI Taxonomy" id="536013"/>
    <lineage>
        <taxon>Eukaryota</taxon>
        <taxon>Metazoa</taxon>
        <taxon>Ecdysozoa</taxon>
        <taxon>Arthropoda</taxon>
        <taxon>Hexapoda</taxon>
        <taxon>Insecta</taxon>
        <taxon>Pterygota</taxon>
        <taxon>Neoptera</taxon>
        <taxon>Paraneoptera</taxon>
        <taxon>Hemiptera</taxon>
        <taxon>Sternorrhyncha</taxon>
        <taxon>Coccoidea</taxon>
        <taxon>Coccidae</taxon>
        <taxon>Parthenolecanium</taxon>
    </lineage>
</organism>
<dbReference type="InterPro" id="IPR001314">
    <property type="entry name" value="Peptidase_S1A"/>
</dbReference>
<evidence type="ECO:0000256" key="5">
    <source>
        <dbReference type="ARBA" id="ARBA00022825"/>
    </source>
</evidence>
<dbReference type="GO" id="GO:0006508">
    <property type="term" value="P:proteolysis"/>
    <property type="evidence" value="ECO:0007669"/>
    <property type="project" value="UniProtKB-KW"/>
</dbReference>
<evidence type="ECO:0000256" key="7">
    <source>
        <dbReference type="RuleBase" id="RU363034"/>
    </source>
</evidence>
<dbReference type="SMART" id="SM00020">
    <property type="entry name" value="Tryp_SPc"/>
    <property type="match status" value="1"/>
</dbReference>
<sequence length="321" mass="35645">MRATPLVHVGLIRFLRKYAVENAPISVGLADNFHRAARYINKTRPSQFSGKPPITVRTLDCVKAQPLIHGGTAAVLKEFPHMAVIGFNDRSDRIEDANWDCGGSLISERYVLSAAHCVRGGNGDAKWVRLGEYILDNPNDKSETKDFRITQRIPHPKYTTSSVYYDIALFKLHTNVQFTAFIRPICLYTASQIPPEIISRALITGWGVTSTGETNSETLLKATVNIVDDNECKANYKNDKFLKNGYDTASMVCAGDKADGKDTCQGDSGGPLQIPVPDWVCMYYQVGITSYGDFICGRKGVNAIYTKISHFVPWIQSIVWP</sequence>
<name>A0AAN9TM97_9HEMI</name>
<dbReference type="EMBL" id="JBBCAQ010000010">
    <property type="protein sequence ID" value="KAK7601267.1"/>
    <property type="molecule type" value="Genomic_DNA"/>
</dbReference>
<comment type="caution">
    <text evidence="9">The sequence shown here is derived from an EMBL/GenBank/DDBJ whole genome shotgun (WGS) entry which is preliminary data.</text>
</comment>
<keyword evidence="5 7" id="KW-0720">Serine protease</keyword>
<keyword evidence="4 7" id="KW-0378">Hydrolase</keyword>
<evidence type="ECO:0000256" key="2">
    <source>
        <dbReference type="ARBA" id="ARBA00022525"/>
    </source>
</evidence>
<dbReference type="GO" id="GO:0004252">
    <property type="term" value="F:serine-type endopeptidase activity"/>
    <property type="evidence" value="ECO:0007669"/>
    <property type="project" value="InterPro"/>
</dbReference>
<evidence type="ECO:0000256" key="6">
    <source>
        <dbReference type="ARBA" id="ARBA00023157"/>
    </source>
</evidence>
<dbReference type="FunFam" id="2.40.10.10:FF:000015">
    <property type="entry name" value="Atrial natriuretic peptide-converting enzyme"/>
    <property type="match status" value="1"/>
</dbReference>
<evidence type="ECO:0000256" key="1">
    <source>
        <dbReference type="ARBA" id="ARBA00004613"/>
    </source>
</evidence>
<protein>
    <recommendedName>
        <fullName evidence="8">Peptidase S1 domain-containing protein</fullName>
    </recommendedName>
</protein>
<keyword evidence="2" id="KW-0964">Secreted</keyword>
<evidence type="ECO:0000256" key="3">
    <source>
        <dbReference type="ARBA" id="ARBA00022670"/>
    </source>
</evidence>
<dbReference type="GO" id="GO:0005576">
    <property type="term" value="C:extracellular region"/>
    <property type="evidence" value="ECO:0007669"/>
    <property type="project" value="UniProtKB-SubCell"/>
</dbReference>
<comment type="subcellular location">
    <subcellularLocation>
        <location evidence="1">Secreted</location>
    </subcellularLocation>
</comment>
<evidence type="ECO:0000313" key="10">
    <source>
        <dbReference type="Proteomes" id="UP001367676"/>
    </source>
</evidence>
<dbReference type="PROSITE" id="PS00134">
    <property type="entry name" value="TRYPSIN_HIS"/>
    <property type="match status" value="1"/>
</dbReference>
<dbReference type="PANTHER" id="PTHR24252:SF7">
    <property type="entry name" value="HYALIN"/>
    <property type="match status" value="1"/>
</dbReference>
<dbReference type="Pfam" id="PF00089">
    <property type="entry name" value="Trypsin"/>
    <property type="match status" value="1"/>
</dbReference>
<dbReference type="Proteomes" id="UP001367676">
    <property type="component" value="Unassembled WGS sequence"/>
</dbReference>
<dbReference type="InterPro" id="IPR018114">
    <property type="entry name" value="TRYPSIN_HIS"/>
</dbReference>
<evidence type="ECO:0000256" key="4">
    <source>
        <dbReference type="ARBA" id="ARBA00022801"/>
    </source>
</evidence>
<proteinExistence type="predicted"/>
<feature type="domain" description="Peptidase S1" evidence="8">
    <location>
        <begin position="68"/>
        <end position="320"/>
    </location>
</feature>
<evidence type="ECO:0000313" key="9">
    <source>
        <dbReference type="EMBL" id="KAK7601267.1"/>
    </source>
</evidence>
<accession>A0AAN9TM97</accession>
<keyword evidence="3 7" id="KW-0645">Protease</keyword>
<dbReference type="InterPro" id="IPR001254">
    <property type="entry name" value="Trypsin_dom"/>
</dbReference>
<reference evidence="9 10" key="1">
    <citation type="submission" date="2024-03" db="EMBL/GenBank/DDBJ databases">
        <title>Adaptation during the transition from Ophiocordyceps entomopathogen to insect associate is accompanied by gene loss and intensified selection.</title>
        <authorList>
            <person name="Ward C.M."/>
            <person name="Onetto C.A."/>
            <person name="Borneman A.R."/>
        </authorList>
    </citation>
    <scope>NUCLEOTIDE SEQUENCE [LARGE SCALE GENOMIC DNA]</scope>
    <source>
        <strain evidence="9">AWRI1</strain>
        <tissue evidence="9">Single Adult Female</tissue>
    </source>
</reference>
<dbReference type="InterPro" id="IPR033116">
    <property type="entry name" value="TRYPSIN_SER"/>
</dbReference>
<dbReference type="Gene3D" id="2.40.10.10">
    <property type="entry name" value="Trypsin-like serine proteases"/>
    <property type="match status" value="2"/>
</dbReference>
<keyword evidence="10" id="KW-1185">Reference proteome</keyword>
<evidence type="ECO:0000259" key="8">
    <source>
        <dbReference type="PROSITE" id="PS50240"/>
    </source>
</evidence>
<dbReference type="CDD" id="cd00190">
    <property type="entry name" value="Tryp_SPc"/>
    <property type="match status" value="1"/>
</dbReference>
<dbReference type="PROSITE" id="PS00135">
    <property type="entry name" value="TRYPSIN_SER"/>
    <property type="match status" value="1"/>
</dbReference>
<dbReference type="PRINTS" id="PR00722">
    <property type="entry name" value="CHYMOTRYPSIN"/>
</dbReference>